<evidence type="ECO:0000313" key="2">
    <source>
        <dbReference type="Proteomes" id="UP000034799"/>
    </source>
</evidence>
<dbReference type="STRING" id="1619100.UT34_C0001G0393"/>
<organism evidence="1 2">
    <name type="scientific">candidate division WS6 bacterium GW2011_GWF2_39_15</name>
    <dbReference type="NCBI Taxonomy" id="1619100"/>
    <lineage>
        <taxon>Bacteria</taxon>
        <taxon>Candidatus Dojkabacteria</taxon>
    </lineage>
</organism>
<dbReference type="PANTHER" id="PTHR28055:SF1">
    <property type="entry name" value="ALTERED INHERITANCE OF MITOCHONDRIA PROTEIN 41, MITOCHONDRIAL"/>
    <property type="match status" value="1"/>
</dbReference>
<dbReference type="Gene3D" id="1.10.1510.10">
    <property type="entry name" value="Uncharacterised protein YqeY/AIM41 PF09424, N-terminal domain"/>
    <property type="match status" value="1"/>
</dbReference>
<proteinExistence type="predicted"/>
<dbReference type="InterPro" id="IPR019004">
    <property type="entry name" value="YqeY/Aim41"/>
</dbReference>
<dbReference type="InterPro" id="IPR003789">
    <property type="entry name" value="Asn/Gln_tRNA_amidoTrase-B-like"/>
</dbReference>
<dbReference type="AlphaFoldDB" id="A0A0G0MT55"/>
<dbReference type="EMBL" id="LBWK01000001">
    <property type="protein sequence ID" value="KKR06353.1"/>
    <property type="molecule type" value="Genomic_DNA"/>
</dbReference>
<gene>
    <name evidence="1" type="ORF">UT34_C0001G0393</name>
</gene>
<comment type="caution">
    <text evidence="1">The sequence shown here is derived from an EMBL/GenBank/DDBJ whole genome shotgun (WGS) entry which is preliminary data.</text>
</comment>
<dbReference type="PANTHER" id="PTHR28055">
    <property type="entry name" value="ALTERED INHERITANCE OF MITOCHONDRIA PROTEIN 41, MITOCHONDRIAL"/>
    <property type="match status" value="1"/>
</dbReference>
<dbReference type="Pfam" id="PF09424">
    <property type="entry name" value="YqeY"/>
    <property type="match status" value="1"/>
</dbReference>
<dbReference type="SUPFAM" id="SSF89095">
    <property type="entry name" value="GatB/YqeY motif"/>
    <property type="match status" value="1"/>
</dbReference>
<name>A0A0G0MT55_9BACT</name>
<dbReference type="Gene3D" id="1.10.10.410">
    <property type="match status" value="1"/>
</dbReference>
<protein>
    <submittedName>
        <fullName evidence="1">GatB/Yqey</fullName>
    </submittedName>
</protein>
<evidence type="ECO:0000313" key="1">
    <source>
        <dbReference type="EMBL" id="KKR06353.1"/>
    </source>
</evidence>
<accession>A0A0G0MT55</accession>
<sequence length="147" mass="16403">MSIVDSLRTDMFKARKEGQISKSQILGMALASVKNVEIEKGELTDEQVIEVLRKEVKKLEDAYNQYKQGGRDDLANHEKEQLEALNIYLPTLMSEDQVRVVVSKVLETMPSATMKEMGIVMGAAMKELKGKADGSVVNNIVKEMLSK</sequence>
<dbReference type="Proteomes" id="UP000034799">
    <property type="component" value="Unassembled WGS sequence"/>
</dbReference>
<dbReference type="InterPro" id="IPR042184">
    <property type="entry name" value="YqeY/Aim41_N"/>
</dbReference>
<dbReference type="GO" id="GO:0016884">
    <property type="term" value="F:carbon-nitrogen ligase activity, with glutamine as amido-N-donor"/>
    <property type="evidence" value="ECO:0007669"/>
    <property type="project" value="InterPro"/>
</dbReference>
<reference evidence="1 2" key="1">
    <citation type="journal article" date="2015" name="Nature">
        <title>rRNA introns, odd ribosomes, and small enigmatic genomes across a large radiation of phyla.</title>
        <authorList>
            <person name="Brown C.T."/>
            <person name="Hug L.A."/>
            <person name="Thomas B.C."/>
            <person name="Sharon I."/>
            <person name="Castelle C.J."/>
            <person name="Singh A."/>
            <person name="Wilkins M.J."/>
            <person name="Williams K.H."/>
            <person name="Banfield J.F."/>
        </authorList>
    </citation>
    <scope>NUCLEOTIDE SEQUENCE [LARGE SCALE GENOMIC DNA]</scope>
</reference>
<dbReference type="InterPro" id="IPR023168">
    <property type="entry name" value="GatB_Yqey_C_2"/>
</dbReference>